<protein>
    <recommendedName>
        <fullName evidence="3">Glycosyl transferase</fullName>
    </recommendedName>
</protein>
<evidence type="ECO:0000313" key="2">
    <source>
        <dbReference type="Proteomes" id="UP001500936"/>
    </source>
</evidence>
<organism evidence="1 2">
    <name type="scientific">Nibrella viscosa</name>
    <dbReference type="NCBI Taxonomy" id="1084524"/>
    <lineage>
        <taxon>Bacteria</taxon>
        <taxon>Pseudomonadati</taxon>
        <taxon>Bacteroidota</taxon>
        <taxon>Cytophagia</taxon>
        <taxon>Cytophagales</taxon>
        <taxon>Spirosomataceae</taxon>
        <taxon>Nibrella</taxon>
    </lineage>
</organism>
<gene>
    <name evidence="1" type="ORF">GCM10023187_21430</name>
</gene>
<evidence type="ECO:0008006" key="3">
    <source>
        <dbReference type="Google" id="ProtNLM"/>
    </source>
</evidence>
<dbReference type="Proteomes" id="UP001500936">
    <property type="component" value="Unassembled WGS sequence"/>
</dbReference>
<dbReference type="RefSeq" id="WP_345266831.1">
    <property type="nucleotide sequence ID" value="NZ_BAABHB010000003.1"/>
</dbReference>
<comment type="caution">
    <text evidence="1">The sequence shown here is derived from an EMBL/GenBank/DDBJ whole genome shotgun (WGS) entry which is preliminary data.</text>
</comment>
<dbReference type="EMBL" id="BAABHB010000003">
    <property type="protein sequence ID" value="GAA4404314.1"/>
    <property type="molecule type" value="Genomic_DNA"/>
</dbReference>
<dbReference type="SUPFAM" id="SSF53448">
    <property type="entry name" value="Nucleotide-diphospho-sugar transferases"/>
    <property type="match status" value="1"/>
</dbReference>
<reference evidence="2" key="1">
    <citation type="journal article" date="2019" name="Int. J. Syst. Evol. Microbiol.">
        <title>The Global Catalogue of Microorganisms (GCM) 10K type strain sequencing project: providing services to taxonomists for standard genome sequencing and annotation.</title>
        <authorList>
            <consortium name="The Broad Institute Genomics Platform"/>
            <consortium name="The Broad Institute Genome Sequencing Center for Infectious Disease"/>
            <person name="Wu L."/>
            <person name="Ma J."/>
        </authorList>
    </citation>
    <scope>NUCLEOTIDE SEQUENCE [LARGE SCALE GENOMIC DNA]</scope>
    <source>
        <strain evidence="2">JCM 17925</strain>
    </source>
</reference>
<name>A0ABP8KDF2_9BACT</name>
<evidence type="ECO:0000313" key="1">
    <source>
        <dbReference type="EMBL" id="GAA4404314.1"/>
    </source>
</evidence>
<proteinExistence type="predicted"/>
<keyword evidence="2" id="KW-1185">Reference proteome</keyword>
<accession>A0ABP8KDF2</accession>
<dbReference type="InterPro" id="IPR029044">
    <property type="entry name" value="Nucleotide-diphossugar_trans"/>
</dbReference>
<sequence>MLLTICTLRQLPQALALGESFRQHHPDLPFVVGLADDPSHLPASFSIPYPIITVADCLGEQLSALSARYTPVELAAACKPALIRTAFERYPAVSYLLYADPSVYIYQPLTPVFDKLADHTLVLTPHITRSPADAHFPDEKYFQNTGLYSADFLAFRRSAETDRLLTWWQDRVTPRAVIDYCEGLCLDQIWLMHTPAFFNGVLVVKDPGWHVALWNLHERQLAQGPAGWQVNAAGPLLFANFKGLHNPDDGLFPYQNRFRLSQRPDVQQLLQQYRSRWRQPAYKELSRLHPAYGIRPEPVVLRGWRRILVGYIRKVNDFIDSVPLPVLNR</sequence>